<dbReference type="PANTHER" id="PTHR46890:SF48">
    <property type="entry name" value="RNA-DIRECTED DNA POLYMERASE"/>
    <property type="match status" value="1"/>
</dbReference>
<accession>A0AAW2QSH3</accession>
<sequence length="125" mass="13939">MPKVFTATTISPISKTASPATWSECRPISLCIVTNKICTKLMTIRLGRILPKVLSLLQSGFVLGRLLSDNVLLAQELIHSFESLRPKANVVFKIDMAKVYDRISWDSFIRFAAERFPTVLDLLGG</sequence>
<dbReference type="AlphaFoldDB" id="A0AAW2QSH3"/>
<comment type="caution">
    <text evidence="2">The sequence shown here is derived from an EMBL/GenBank/DDBJ whole genome shotgun (WGS) entry which is preliminary data.</text>
</comment>
<dbReference type="Pfam" id="PF00078">
    <property type="entry name" value="RVT_1"/>
    <property type="match status" value="1"/>
</dbReference>
<dbReference type="PANTHER" id="PTHR46890">
    <property type="entry name" value="NON-LTR RETROLELEMENT REVERSE TRANSCRIPTASE-LIKE PROTEIN-RELATED"/>
    <property type="match status" value="1"/>
</dbReference>
<dbReference type="InterPro" id="IPR052343">
    <property type="entry name" value="Retrotransposon-Effector_Assoc"/>
</dbReference>
<dbReference type="InterPro" id="IPR000477">
    <property type="entry name" value="RT_dom"/>
</dbReference>
<name>A0AAW2QSH3_9LAMI</name>
<evidence type="ECO:0000259" key="1">
    <source>
        <dbReference type="Pfam" id="PF00078"/>
    </source>
</evidence>
<reference evidence="2" key="2">
    <citation type="journal article" date="2024" name="Plant">
        <title>Genomic evolution and insights into agronomic trait innovations of Sesamum species.</title>
        <authorList>
            <person name="Miao H."/>
            <person name="Wang L."/>
            <person name="Qu L."/>
            <person name="Liu H."/>
            <person name="Sun Y."/>
            <person name="Le M."/>
            <person name="Wang Q."/>
            <person name="Wei S."/>
            <person name="Zheng Y."/>
            <person name="Lin W."/>
            <person name="Duan Y."/>
            <person name="Cao H."/>
            <person name="Xiong S."/>
            <person name="Wang X."/>
            <person name="Wei L."/>
            <person name="Li C."/>
            <person name="Ma Q."/>
            <person name="Ju M."/>
            <person name="Zhao R."/>
            <person name="Li G."/>
            <person name="Mu C."/>
            <person name="Tian Q."/>
            <person name="Mei H."/>
            <person name="Zhang T."/>
            <person name="Gao T."/>
            <person name="Zhang H."/>
        </authorList>
    </citation>
    <scope>NUCLEOTIDE SEQUENCE</scope>
    <source>
        <strain evidence="2">G01</strain>
    </source>
</reference>
<organism evidence="2">
    <name type="scientific">Sesamum angustifolium</name>
    <dbReference type="NCBI Taxonomy" id="2727405"/>
    <lineage>
        <taxon>Eukaryota</taxon>
        <taxon>Viridiplantae</taxon>
        <taxon>Streptophyta</taxon>
        <taxon>Embryophyta</taxon>
        <taxon>Tracheophyta</taxon>
        <taxon>Spermatophyta</taxon>
        <taxon>Magnoliopsida</taxon>
        <taxon>eudicotyledons</taxon>
        <taxon>Gunneridae</taxon>
        <taxon>Pentapetalae</taxon>
        <taxon>asterids</taxon>
        <taxon>lamiids</taxon>
        <taxon>Lamiales</taxon>
        <taxon>Pedaliaceae</taxon>
        <taxon>Sesamum</taxon>
    </lineage>
</organism>
<gene>
    <name evidence="2" type="ORF">Sangu_0385300</name>
</gene>
<feature type="domain" description="Reverse transcriptase" evidence="1">
    <location>
        <begin position="23"/>
        <end position="112"/>
    </location>
</feature>
<dbReference type="EMBL" id="JACGWK010000002">
    <property type="protein sequence ID" value="KAL0370672.1"/>
    <property type="molecule type" value="Genomic_DNA"/>
</dbReference>
<reference evidence="2" key="1">
    <citation type="submission" date="2020-06" db="EMBL/GenBank/DDBJ databases">
        <authorList>
            <person name="Li T."/>
            <person name="Hu X."/>
            <person name="Zhang T."/>
            <person name="Song X."/>
            <person name="Zhang H."/>
            <person name="Dai N."/>
            <person name="Sheng W."/>
            <person name="Hou X."/>
            <person name="Wei L."/>
        </authorList>
    </citation>
    <scope>NUCLEOTIDE SEQUENCE</scope>
    <source>
        <strain evidence="2">G01</strain>
        <tissue evidence="2">Leaf</tissue>
    </source>
</reference>
<protein>
    <recommendedName>
        <fullName evidence="1">Reverse transcriptase domain-containing protein</fullName>
    </recommendedName>
</protein>
<proteinExistence type="predicted"/>
<evidence type="ECO:0000313" key="2">
    <source>
        <dbReference type="EMBL" id="KAL0370672.1"/>
    </source>
</evidence>